<evidence type="ECO:0000256" key="1">
    <source>
        <dbReference type="SAM" id="MobiDB-lite"/>
    </source>
</evidence>
<dbReference type="RefSeq" id="WP_015466759.1">
    <property type="nucleotide sequence ID" value="NC_020812.1"/>
</dbReference>
<sequence length="863" mass="92519">MALDTRKYGKKHTDLLRDTRPWLVRVAEWMRKPSNSTAIFTMAAGGIYFSPGFAAAGDLVMVAALLYFWWLKKSDRAIAFKLPMGSKYPDANNKGPGRSGKGEGILYLGNMEKTNEEVWFTNSDARTHVLYLGTTGSGKTEGLKSMVTNALSWGSGFVYVDGKADTDLWSSLSSLVRRFGRDDDLLVLNYMTGNSDSRAPSNTMNPFSSGSASYLTNMLVSLMPEAEGDNAMWKERAVSLVGSLMPALTWKRAHQEMPLSVSTIREYLNLNNVIRLSRDQALPEKLRSSIRGYLDTLPGYVDAAFDDTGREKPAGPDQPMIDTTTARQQHGYLAMQFTRSLQSLGDDYGYIFDSQAADVEMVDVVLNRRILVVLIPALEKSSDETANLGKIVAATLKGMMGSTLGSTVEGESATVIENKPTHSSTPFMVVFDEVGYYTAQGMAVMAAQARSLGFCLIYSAQDLPALEKRVKEEARSITANCNIKIFGKLEDPTQTKEFFEKTVGSELVMEASGFQLSGDRSVGSYYDNKQAGLQIRSKASYDGLKAFKEGQAVISFGTGVIDTAIFYSNPGHAKAMRVTRFMALPPTDETLLTNAPSITKLRDLMVHKTWTALKADVQTKTPKEITAMDTTYQAALPVLGAGVTAGMAAVASIAVMNGDASVSGSTSAGPAERIQAEAAAQTNNQITNQPAATMPPLTATRPAEPVVQQPGFNPMQQILSKSKGEATASTPATDTPATPAQQAPSAPDQPAPQTSAQTGANPMGFFTKAPGSSSGETQAATPPQQQQTQAPAQPPVERPLSWDELVDAAGDGTALPGAQPTQEQQAAPNQSGLDAETQDILKKAGEAARKNLIKGTDDGEAAE</sequence>
<name>M4VCT2_9BACT</name>
<dbReference type="HOGENOM" id="CLU_332567_0_0_5"/>
<dbReference type="PATRIC" id="fig|349215.9.peg.362"/>
<accession>M4VCT2</accession>
<feature type="compositionally biased region" description="Polar residues" evidence="1">
    <location>
        <begin position="819"/>
        <end position="832"/>
    </location>
</feature>
<evidence type="ECO:0000256" key="2">
    <source>
        <dbReference type="SAM" id="Phobius"/>
    </source>
</evidence>
<dbReference type="Proteomes" id="UP000011932">
    <property type="component" value="Chromosome"/>
</dbReference>
<reference evidence="4 5" key="1">
    <citation type="journal article" date="2013" name="ISME J.">
        <title>By their genes ye shall know them: genomic signatures of predatory bacteria.</title>
        <authorList>
            <person name="Pasternak Z."/>
            <person name="Pietrokovski S."/>
            <person name="Rotem O."/>
            <person name="Gophna U."/>
            <person name="Lurie-Weinberger M.N."/>
            <person name="Jurkevitch E."/>
        </authorList>
    </citation>
    <scope>NUCLEOTIDE SEQUENCE [LARGE SCALE GENOMIC DNA]</scope>
    <source>
        <strain evidence="4">EPB</strain>
    </source>
</reference>
<feature type="domain" description="TraD/TraG TraM recognition site" evidence="3">
    <location>
        <begin position="426"/>
        <end position="511"/>
    </location>
</feature>
<gene>
    <name evidence="4" type="ORF">A11S_367</name>
</gene>
<dbReference type="Gene3D" id="3.40.50.300">
    <property type="entry name" value="P-loop containing nucleotide triphosphate hydrolases"/>
    <property type="match status" value="2"/>
</dbReference>
<organism evidence="4 5">
    <name type="scientific">Micavibrio aeruginosavorus EPB</name>
    <dbReference type="NCBI Taxonomy" id="349215"/>
    <lineage>
        <taxon>Bacteria</taxon>
        <taxon>Pseudomonadati</taxon>
        <taxon>Bdellovibrionota</taxon>
        <taxon>Bdellovibrionia</taxon>
        <taxon>Bdellovibrionales</taxon>
        <taxon>Pseudobdellovibrionaceae</taxon>
        <taxon>Micavibrio</taxon>
    </lineage>
</organism>
<feature type="compositionally biased region" description="Low complexity" evidence="1">
    <location>
        <begin position="777"/>
        <end position="791"/>
    </location>
</feature>
<dbReference type="PANTHER" id="PTHR30121:SF6">
    <property type="entry name" value="SLR6007 PROTEIN"/>
    <property type="match status" value="1"/>
</dbReference>
<protein>
    <submittedName>
        <fullName evidence="4">IcmO</fullName>
    </submittedName>
</protein>
<keyword evidence="2" id="KW-0472">Membrane</keyword>
<proteinExistence type="predicted"/>
<feature type="compositionally biased region" description="Low complexity" evidence="1">
    <location>
        <begin position="726"/>
        <end position="758"/>
    </location>
</feature>
<dbReference type="KEGG" id="man:A11S_367"/>
<dbReference type="AlphaFoldDB" id="M4VCT2"/>
<evidence type="ECO:0000259" key="3">
    <source>
        <dbReference type="Pfam" id="PF12696"/>
    </source>
</evidence>
<dbReference type="CDD" id="cd01127">
    <property type="entry name" value="TrwB_TraG_TraD_VirD4"/>
    <property type="match status" value="1"/>
</dbReference>
<evidence type="ECO:0000313" key="5">
    <source>
        <dbReference type="Proteomes" id="UP000011932"/>
    </source>
</evidence>
<dbReference type="InterPro" id="IPR032689">
    <property type="entry name" value="TraG-D_C"/>
</dbReference>
<evidence type="ECO:0000313" key="4">
    <source>
        <dbReference type="EMBL" id="AGH97202.1"/>
    </source>
</evidence>
<dbReference type="OrthoDB" id="9806951at2"/>
<keyword evidence="2" id="KW-0812">Transmembrane</keyword>
<dbReference type="PANTHER" id="PTHR30121">
    <property type="entry name" value="UNCHARACTERIZED PROTEIN YJGR-RELATED"/>
    <property type="match status" value="1"/>
</dbReference>
<dbReference type="InterPro" id="IPR051162">
    <property type="entry name" value="T4SS_component"/>
</dbReference>
<dbReference type="Pfam" id="PF12696">
    <property type="entry name" value="TraG-D_C"/>
    <property type="match status" value="1"/>
</dbReference>
<feature type="transmembrane region" description="Helical" evidence="2">
    <location>
        <begin position="39"/>
        <end position="70"/>
    </location>
</feature>
<dbReference type="STRING" id="349215.A11S_367"/>
<keyword evidence="2" id="KW-1133">Transmembrane helix</keyword>
<dbReference type="SUPFAM" id="SSF52540">
    <property type="entry name" value="P-loop containing nucleoside triphosphate hydrolases"/>
    <property type="match status" value="1"/>
</dbReference>
<dbReference type="InterPro" id="IPR027417">
    <property type="entry name" value="P-loop_NTPase"/>
</dbReference>
<dbReference type="EMBL" id="CP003538">
    <property type="protein sequence ID" value="AGH97202.1"/>
    <property type="molecule type" value="Genomic_DNA"/>
</dbReference>
<feature type="region of interest" description="Disordered" evidence="1">
    <location>
        <begin position="720"/>
        <end position="843"/>
    </location>
</feature>